<dbReference type="Pfam" id="PF08818">
    <property type="entry name" value="DUF1801"/>
    <property type="match status" value="1"/>
</dbReference>
<evidence type="ECO:0000313" key="2">
    <source>
        <dbReference type="EMBL" id="TWH71906.1"/>
    </source>
</evidence>
<dbReference type="EMBL" id="VLKF01000001">
    <property type="protein sequence ID" value="TWH71906.1"/>
    <property type="molecule type" value="Genomic_DNA"/>
</dbReference>
<gene>
    <name evidence="2" type="ORF">JD78_00406</name>
</gene>
<name>A0A562IM41_9ACTN</name>
<feature type="domain" description="YdhG-like" evidence="1">
    <location>
        <begin position="18"/>
        <end position="130"/>
    </location>
</feature>
<organism evidence="2 3">
    <name type="scientific">Modestobacter roseus</name>
    <dbReference type="NCBI Taxonomy" id="1181884"/>
    <lineage>
        <taxon>Bacteria</taxon>
        <taxon>Bacillati</taxon>
        <taxon>Actinomycetota</taxon>
        <taxon>Actinomycetes</taxon>
        <taxon>Geodermatophilales</taxon>
        <taxon>Geodermatophilaceae</taxon>
        <taxon>Modestobacter</taxon>
    </lineage>
</organism>
<dbReference type="InterPro" id="IPR014922">
    <property type="entry name" value="YdhG-like"/>
</dbReference>
<reference evidence="2 3" key="1">
    <citation type="submission" date="2019-07" db="EMBL/GenBank/DDBJ databases">
        <title>R&amp;d 2014.</title>
        <authorList>
            <person name="Klenk H.-P."/>
        </authorList>
    </citation>
    <scope>NUCLEOTIDE SEQUENCE [LARGE SCALE GENOMIC DNA]</scope>
    <source>
        <strain evidence="2 3">DSM 45764</strain>
    </source>
</reference>
<protein>
    <submittedName>
        <fullName evidence="2">Uncharacterized protein DUF1801</fullName>
    </submittedName>
</protein>
<accession>A0A562IM41</accession>
<comment type="caution">
    <text evidence="2">The sequence shown here is derived from an EMBL/GenBank/DDBJ whole genome shotgun (WGS) entry which is preliminary data.</text>
</comment>
<evidence type="ECO:0000259" key="1">
    <source>
        <dbReference type="Pfam" id="PF08818"/>
    </source>
</evidence>
<dbReference type="Proteomes" id="UP000321490">
    <property type="component" value="Unassembled WGS sequence"/>
</dbReference>
<sequence length="142" mass="14964">MGGGADVDDWFAAAGTREADLRATDALIRGAAPGIDRQLVPMGRAQVLGYGLMPYRPRSAKETTMWPLLALAAQKRHLSLYVSAVVDGAYLAEARAAQLGRVSCGRSCIRFTALDRVDAAALAQLVRDAVASTARGENGFSA</sequence>
<dbReference type="OrthoDB" id="5187996at2"/>
<proteinExistence type="predicted"/>
<dbReference type="AlphaFoldDB" id="A0A562IM41"/>
<keyword evidence="3" id="KW-1185">Reference proteome</keyword>
<evidence type="ECO:0000313" key="3">
    <source>
        <dbReference type="Proteomes" id="UP000321490"/>
    </source>
</evidence>